<gene>
    <name evidence="1" type="ORF">B0J11DRAFT_526533</name>
</gene>
<dbReference type="InterPro" id="IPR051288">
    <property type="entry name" value="Serum_paraoxonase/arylesterase"/>
</dbReference>
<comment type="caution">
    <text evidence="1">The sequence shown here is derived from an EMBL/GenBank/DDBJ whole genome shotgun (WGS) entry which is preliminary data.</text>
</comment>
<proteinExistence type="predicted"/>
<evidence type="ECO:0008006" key="3">
    <source>
        <dbReference type="Google" id="ProtNLM"/>
    </source>
</evidence>
<sequence>MAKTAIYLLLLALISPWLYDRYIAFSAMLSNRPSKFKEIYNIKSHEIKFRDQLKNCEDVVLDENKGLAFLSCTPGRDRWNTVMGTFAPSQGLTSGQLWLLNYTNPLSQSSLQPLHFTSFPAASDFQPLGIEYDPETSLLYVVNHAITGSVLEIFSISLETKTAEHIQTIRHELLHTPNSIHLLGDGKLFISNDHFVRAAVSPLLSKIESFSGAPGGTVVFIDTKDVSTARVVARVPFANGLAMMTSDDGAPVLAVASSSKPGVYFFNVTSTFNLKKHSYVRTPSGVDNISVDSNGKLLLAGHPFAPTLMKVSAARARCDPDSAEELDRKACECWAPSWIAEWSWKEGLRELYKGSGFCSSSMVVRDVGRGVGMVSGLYERGVMFFEE</sequence>
<evidence type="ECO:0000313" key="1">
    <source>
        <dbReference type="EMBL" id="KAH7126809.1"/>
    </source>
</evidence>
<organism evidence="1 2">
    <name type="scientific">Dendryphion nanum</name>
    <dbReference type="NCBI Taxonomy" id="256645"/>
    <lineage>
        <taxon>Eukaryota</taxon>
        <taxon>Fungi</taxon>
        <taxon>Dikarya</taxon>
        <taxon>Ascomycota</taxon>
        <taxon>Pezizomycotina</taxon>
        <taxon>Dothideomycetes</taxon>
        <taxon>Pleosporomycetidae</taxon>
        <taxon>Pleosporales</taxon>
        <taxon>Torulaceae</taxon>
        <taxon>Dendryphion</taxon>
    </lineage>
</organism>
<accession>A0A9P9DXE5</accession>
<dbReference type="PANTHER" id="PTHR11799:SF30">
    <property type="entry name" value="SERUM PARAOXONASE_ARYLESTERASE 2"/>
    <property type="match status" value="1"/>
</dbReference>
<reference evidence="1" key="1">
    <citation type="journal article" date="2021" name="Nat. Commun.">
        <title>Genetic determinants of endophytism in the Arabidopsis root mycobiome.</title>
        <authorList>
            <person name="Mesny F."/>
            <person name="Miyauchi S."/>
            <person name="Thiergart T."/>
            <person name="Pickel B."/>
            <person name="Atanasova L."/>
            <person name="Karlsson M."/>
            <person name="Huettel B."/>
            <person name="Barry K.W."/>
            <person name="Haridas S."/>
            <person name="Chen C."/>
            <person name="Bauer D."/>
            <person name="Andreopoulos W."/>
            <person name="Pangilinan J."/>
            <person name="LaButti K."/>
            <person name="Riley R."/>
            <person name="Lipzen A."/>
            <person name="Clum A."/>
            <person name="Drula E."/>
            <person name="Henrissat B."/>
            <person name="Kohler A."/>
            <person name="Grigoriev I.V."/>
            <person name="Martin F.M."/>
            <person name="Hacquard S."/>
        </authorList>
    </citation>
    <scope>NUCLEOTIDE SEQUENCE</scope>
    <source>
        <strain evidence="1">MPI-CAGE-CH-0243</strain>
    </source>
</reference>
<dbReference type="PANTHER" id="PTHR11799">
    <property type="entry name" value="PARAOXONASE"/>
    <property type="match status" value="1"/>
</dbReference>
<evidence type="ECO:0000313" key="2">
    <source>
        <dbReference type="Proteomes" id="UP000700596"/>
    </source>
</evidence>
<dbReference type="SUPFAM" id="SSF63829">
    <property type="entry name" value="Calcium-dependent phosphotriesterase"/>
    <property type="match status" value="1"/>
</dbReference>
<keyword evidence="2" id="KW-1185">Reference proteome</keyword>
<dbReference type="EMBL" id="JAGMWT010000006">
    <property type="protein sequence ID" value="KAH7126809.1"/>
    <property type="molecule type" value="Genomic_DNA"/>
</dbReference>
<protein>
    <recommendedName>
        <fullName evidence="3">Calcium-dependent phosphotriesterase</fullName>
    </recommendedName>
</protein>
<dbReference type="Proteomes" id="UP000700596">
    <property type="component" value="Unassembled WGS sequence"/>
</dbReference>
<dbReference type="AlphaFoldDB" id="A0A9P9DXE5"/>
<dbReference type="Gene3D" id="2.120.10.30">
    <property type="entry name" value="TolB, C-terminal domain"/>
    <property type="match status" value="1"/>
</dbReference>
<name>A0A9P9DXE5_9PLEO</name>
<dbReference type="InterPro" id="IPR011042">
    <property type="entry name" value="6-blade_b-propeller_TolB-like"/>
</dbReference>
<dbReference type="OrthoDB" id="5307922at2759"/>